<protein>
    <recommendedName>
        <fullName evidence="4">FeoB-associated Cys-rich membrane protein</fullName>
    </recommendedName>
</protein>
<evidence type="ECO:0000256" key="1">
    <source>
        <dbReference type="SAM" id="Phobius"/>
    </source>
</evidence>
<reference evidence="3" key="1">
    <citation type="submission" date="2017-08" db="EMBL/GenBank/DDBJ databases">
        <title>A dynamic microbial community with high functional redundancy inhabits the cold, oxic subseafloor aquifer.</title>
        <authorList>
            <person name="Tully B.J."/>
            <person name="Wheat C.G."/>
            <person name="Glazer B.T."/>
            <person name="Huber J.A."/>
        </authorList>
    </citation>
    <scope>NUCLEOTIDE SEQUENCE [LARGE SCALE GENOMIC DNA]</scope>
</reference>
<gene>
    <name evidence="2" type="ORF">COB11_05480</name>
</gene>
<feature type="transmembrane region" description="Helical" evidence="1">
    <location>
        <begin position="6"/>
        <end position="28"/>
    </location>
</feature>
<evidence type="ECO:0000313" key="2">
    <source>
        <dbReference type="EMBL" id="PCI93357.1"/>
    </source>
</evidence>
<keyword evidence="1" id="KW-0472">Membrane</keyword>
<evidence type="ECO:0008006" key="4">
    <source>
        <dbReference type="Google" id="ProtNLM"/>
    </source>
</evidence>
<organism evidence="2 3">
    <name type="scientific">Aerophobetes bacterium</name>
    <dbReference type="NCBI Taxonomy" id="2030807"/>
    <lineage>
        <taxon>Bacteria</taxon>
        <taxon>Candidatus Aerophobota</taxon>
    </lineage>
</organism>
<name>A0A2A4YGB5_UNCAE</name>
<accession>A0A2A4YGB5</accession>
<dbReference type="AlphaFoldDB" id="A0A2A4YGB5"/>
<dbReference type="Proteomes" id="UP000217838">
    <property type="component" value="Unassembled WGS sequence"/>
</dbReference>
<sequence length="61" mass="6650">MSTFTLTIILATIVVILCAIGLAIGKILTGTNKFSCKRCGKPEEKKDCSLCKKKCSKKKDK</sequence>
<keyword evidence="1" id="KW-0812">Transmembrane</keyword>
<evidence type="ECO:0000313" key="3">
    <source>
        <dbReference type="Proteomes" id="UP000217838"/>
    </source>
</evidence>
<proteinExistence type="predicted"/>
<comment type="caution">
    <text evidence="2">The sequence shown here is derived from an EMBL/GenBank/DDBJ whole genome shotgun (WGS) entry which is preliminary data.</text>
</comment>
<keyword evidence="1" id="KW-1133">Transmembrane helix</keyword>
<dbReference type="EMBL" id="NVUU01000064">
    <property type="protein sequence ID" value="PCI93357.1"/>
    <property type="molecule type" value="Genomic_DNA"/>
</dbReference>